<evidence type="ECO:0000313" key="4">
    <source>
        <dbReference type="Proteomes" id="UP000244915"/>
    </source>
</evidence>
<name>A0A2U8HHY2_9RHOB</name>
<dbReference type="GO" id="GO:0005737">
    <property type="term" value="C:cytoplasm"/>
    <property type="evidence" value="ECO:0007669"/>
    <property type="project" value="TreeGrafter"/>
</dbReference>
<organism evidence="3 4">
    <name type="scientific">Alloyangia pacifica</name>
    <dbReference type="NCBI Taxonomy" id="311180"/>
    <lineage>
        <taxon>Bacteria</taxon>
        <taxon>Pseudomonadati</taxon>
        <taxon>Pseudomonadota</taxon>
        <taxon>Alphaproteobacteria</taxon>
        <taxon>Rhodobacterales</taxon>
        <taxon>Roseobacteraceae</taxon>
        <taxon>Alloyangia</taxon>
    </lineage>
</organism>
<dbReference type="PANTHER" id="PTHR13847:SF289">
    <property type="entry name" value="GLYCINE OXIDASE"/>
    <property type="match status" value="1"/>
</dbReference>
<dbReference type="PANTHER" id="PTHR13847">
    <property type="entry name" value="SARCOSINE DEHYDROGENASE-RELATED"/>
    <property type="match status" value="1"/>
</dbReference>
<accession>A0A2U8HHY2</accession>
<reference evidence="3 4" key="1">
    <citation type="submission" date="2017-06" db="EMBL/GenBank/DDBJ databases">
        <title>Yangia sp. YSBP01 complete genome sequence.</title>
        <authorList>
            <person name="Woo J.-H."/>
            <person name="Kim H.-S."/>
        </authorList>
    </citation>
    <scope>NUCLEOTIDE SEQUENCE [LARGE SCALE GENOMIC DNA]</scope>
    <source>
        <strain evidence="3 4">YSBP01</strain>
    </source>
</reference>
<evidence type="ECO:0000259" key="2">
    <source>
        <dbReference type="Pfam" id="PF01266"/>
    </source>
</evidence>
<dbReference type="Proteomes" id="UP000244915">
    <property type="component" value="Chromosome 2"/>
</dbReference>
<proteinExistence type="predicted"/>
<protein>
    <submittedName>
        <fullName evidence="3">FAD-dependent oxidoreductase</fullName>
    </submittedName>
</protein>
<dbReference type="Pfam" id="PF01266">
    <property type="entry name" value="DAO"/>
    <property type="match status" value="1"/>
</dbReference>
<feature type="domain" description="FAD dependent oxidoreductase" evidence="2">
    <location>
        <begin position="9"/>
        <end position="332"/>
    </location>
</feature>
<dbReference type="InterPro" id="IPR006076">
    <property type="entry name" value="FAD-dep_OxRdtase"/>
</dbReference>
<dbReference type="Gene3D" id="3.30.9.10">
    <property type="entry name" value="D-Amino Acid Oxidase, subunit A, domain 2"/>
    <property type="match status" value="2"/>
</dbReference>
<dbReference type="AlphaFoldDB" id="A0A2U8HHY2"/>
<dbReference type="SUPFAM" id="SSF51971">
    <property type="entry name" value="Nucleotide-binding domain"/>
    <property type="match status" value="1"/>
</dbReference>
<keyword evidence="1" id="KW-0560">Oxidoreductase</keyword>
<dbReference type="KEGG" id="ypac:CEW88_16630"/>
<gene>
    <name evidence="3" type="ORF">CEW88_16630</name>
</gene>
<dbReference type="InterPro" id="IPR036188">
    <property type="entry name" value="FAD/NAD-bd_sf"/>
</dbReference>
<dbReference type="RefSeq" id="WP_108969026.1">
    <property type="nucleotide sequence ID" value="NZ_CP022190.1"/>
</dbReference>
<sequence>MASSQKSVDVTVRGAGIFGLSIAWACALRGAAVQVVDPFGAGSGSSGGQVGALAPHVPETWNPKKAFQLDSLLMAGEFWSGVETAGGVSSGYGRLGRLQPLEDDKAVALARGREATARALWADNAVWEVIPAAEAGSWAPVSASGLLVRDTLTARMNPRRACAALVAALAARGVEVQPEAEDAGQVLWATGWRGLKELSEALGKNVGTGVKGQSVSLRYDAGEVPQIYAEGLHVVPHADGTVAVGSTSERDFDDPSATDDQCEALIARAALAVPALQGAEVIERWAGVRPRARSRAPMLGAWPGREGHFIANGGFKIGFGMGPKVAQVMADLLLDGHDAIPEGFRVEDSL</sequence>
<dbReference type="GO" id="GO:0016491">
    <property type="term" value="F:oxidoreductase activity"/>
    <property type="evidence" value="ECO:0007669"/>
    <property type="project" value="UniProtKB-KW"/>
</dbReference>
<evidence type="ECO:0000256" key="1">
    <source>
        <dbReference type="ARBA" id="ARBA00023002"/>
    </source>
</evidence>
<dbReference type="OrthoDB" id="7818064at2"/>
<dbReference type="Gene3D" id="3.50.50.60">
    <property type="entry name" value="FAD/NAD(P)-binding domain"/>
    <property type="match status" value="2"/>
</dbReference>
<evidence type="ECO:0000313" key="3">
    <source>
        <dbReference type="EMBL" id="AWI85358.1"/>
    </source>
</evidence>
<dbReference type="EMBL" id="CP022190">
    <property type="protein sequence ID" value="AWI85358.1"/>
    <property type="molecule type" value="Genomic_DNA"/>
</dbReference>